<keyword evidence="2" id="KW-1185">Reference proteome</keyword>
<sequence length="79" mass="9001">MFSIVKWRLRLRHWFSSYGFCHIVYSPSWFSSFGHHSEMSTLIVEPEISSICLLTFRLLPVTALEDKSSSNVIHGAGIG</sequence>
<evidence type="ECO:0000313" key="2">
    <source>
        <dbReference type="Proteomes" id="UP000812440"/>
    </source>
</evidence>
<comment type="caution">
    <text evidence="1">The sequence shown here is derived from an EMBL/GenBank/DDBJ whole genome shotgun (WGS) entry which is preliminary data.</text>
</comment>
<organism evidence="1 2">
    <name type="scientific">Hymenochirus boettgeri</name>
    <name type="common">Congo dwarf clawed frog</name>
    <dbReference type="NCBI Taxonomy" id="247094"/>
    <lineage>
        <taxon>Eukaryota</taxon>
        <taxon>Metazoa</taxon>
        <taxon>Chordata</taxon>
        <taxon>Craniata</taxon>
        <taxon>Vertebrata</taxon>
        <taxon>Euteleostomi</taxon>
        <taxon>Amphibia</taxon>
        <taxon>Batrachia</taxon>
        <taxon>Anura</taxon>
        <taxon>Pipoidea</taxon>
        <taxon>Pipidae</taxon>
        <taxon>Pipinae</taxon>
        <taxon>Hymenochirus</taxon>
    </lineage>
</organism>
<gene>
    <name evidence="1" type="ORF">GDO86_019984</name>
</gene>
<evidence type="ECO:0000313" key="1">
    <source>
        <dbReference type="EMBL" id="KAG8430803.1"/>
    </source>
</evidence>
<protein>
    <submittedName>
        <fullName evidence="1">Uncharacterized protein</fullName>
    </submittedName>
</protein>
<name>A0A8T2IG42_9PIPI</name>
<reference evidence="1" key="1">
    <citation type="thesis" date="2020" institute="ProQuest LLC" country="789 East Eisenhower Parkway, Ann Arbor, MI, USA">
        <title>Comparative Genomics and Chromosome Evolution.</title>
        <authorList>
            <person name="Mudd A.B."/>
        </authorList>
    </citation>
    <scope>NUCLEOTIDE SEQUENCE</scope>
    <source>
        <strain evidence="1">Female2</strain>
        <tissue evidence="1">Blood</tissue>
    </source>
</reference>
<proteinExistence type="predicted"/>
<dbReference type="Proteomes" id="UP000812440">
    <property type="component" value="Unassembled WGS sequence"/>
</dbReference>
<accession>A0A8T2IG42</accession>
<dbReference type="EMBL" id="JAACNH010000627">
    <property type="protein sequence ID" value="KAG8430803.1"/>
    <property type="molecule type" value="Genomic_DNA"/>
</dbReference>
<dbReference type="AlphaFoldDB" id="A0A8T2IG42"/>